<dbReference type="Gene3D" id="2.30.40.10">
    <property type="entry name" value="Urease, subunit C, domain 1"/>
    <property type="match status" value="1"/>
</dbReference>
<protein>
    <submittedName>
        <fullName evidence="2">Amidohydrolase family protein</fullName>
    </submittedName>
</protein>
<dbReference type="PANTHER" id="PTHR22642">
    <property type="entry name" value="IMIDAZOLONEPROPIONASE"/>
    <property type="match status" value="1"/>
</dbReference>
<name>A0ABN1GRU5_9ACTN</name>
<dbReference type="InterPro" id="IPR032466">
    <property type="entry name" value="Metal_Hydrolase"/>
</dbReference>
<evidence type="ECO:0000259" key="1">
    <source>
        <dbReference type="Pfam" id="PF07969"/>
    </source>
</evidence>
<proteinExistence type="predicted"/>
<keyword evidence="3" id="KW-1185">Reference proteome</keyword>
<dbReference type="RefSeq" id="WP_344604190.1">
    <property type="nucleotide sequence ID" value="NZ_BAAAHE010000014.1"/>
</dbReference>
<comment type="caution">
    <text evidence="2">The sequence shown here is derived from an EMBL/GenBank/DDBJ whole genome shotgun (WGS) entry which is preliminary data.</text>
</comment>
<dbReference type="InterPro" id="IPR013108">
    <property type="entry name" value="Amidohydro_3"/>
</dbReference>
<dbReference type="Gene3D" id="3.20.20.140">
    <property type="entry name" value="Metal-dependent hydrolases"/>
    <property type="match status" value="2"/>
</dbReference>
<evidence type="ECO:0000313" key="3">
    <source>
        <dbReference type="Proteomes" id="UP001500957"/>
    </source>
</evidence>
<reference evidence="2 3" key="1">
    <citation type="journal article" date="2019" name="Int. J. Syst. Evol. Microbiol.">
        <title>The Global Catalogue of Microorganisms (GCM) 10K type strain sequencing project: providing services to taxonomists for standard genome sequencing and annotation.</title>
        <authorList>
            <consortium name="The Broad Institute Genomics Platform"/>
            <consortium name="The Broad Institute Genome Sequencing Center for Infectious Disease"/>
            <person name="Wu L."/>
            <person name="Ma J."/>
        </authorList>
    </citation>
    <scope>NUCLEOTIDE SEQUENCE [LARGE SCALE GENOMIC DNA]</scope>
    <source>
        <strain evidence="2 3">JCM 10671</strain>
    </source>
</reference>
<dbReference type="EMBL" id="BAAAHE010000014">
    <property type="protein sequence ID" value="GAA0617689.1"/>
    <property type="molecule type" value="Genomic_DNA"/>
</dbReference>
<organism evidence="2 3">
    <name type="scientific">Sporichthya brevicatena</name>
    <dbReference type="NCBI Taxonomy" id="171442"/>
    <lineage>
        <taxon>Bacteria</taxon>
        <taxon>Bacillati</taxon>
        <taxon>Actinomycetota</taxon>
        <taxon>Actinomycetes</taxon>
        <taxon>Sporichthyales</taxon>
        <taxon>Sporichthyaceae</taxon>
        <taxon>Sporichthya</taxon>
    </lineage>
</organism>
<accession>A0ABN1GRU5</accession>
<dbReference type="Proteomes" id="UP001500957">
    <property type="component" value="Unassembled WGS sequence"/>
</dbReference>
<dbReference type="InterPro" id="IPR011059">
    <property type="entry name" value="Metal-dep_hydrolase_composite"/>
</dbReference>
<dbReference type="PANTHER" id="PTHR22642:SF2">
    <property type="entry name" value="PROTEIN LONG AFTER FAR-RED 3"/>
    <property type="match status" value="1"/>
</dbReference>
<gene>
    <name evidence="2" type="ORF">GCM10009547_19960</name>
</gene>
<feature type="domain" description="Amidohydrolase 3" evidence="1">
    <location>
        <begin position="34"/>
        <end position="413"/>
    </location>
</feature>
<sequence length="431" mass="44799">MLIRNALLDGRLVDLRLDGDRIAEIGPDLRGEELLDAAGAQILPGLVDHHLHLHALAAAAASVDLTGLTRPQMAAALAAAPTDEHGWVRAVGLADDLDAAALDALHPHRPVRAQHRSGAQWTVNSTGARLLNLTAAGHPGVERDAAGAPTGRLRRADDWLRTRLPVRGVPDLTDVGRRLAAHGITAVTDATPDLVEFDANALPQRVTLLGVGLECAAPLGTTVGPYKIVLADPDLPDLEDLTARITAAHGTGRAVAVHCVTREAFALLLAALDAAGSRPGDRIEHAALVPAAAISALRDRGLRVVTQPGFLGARGDDYRRDVPAADHADLYRCASLHRAGVPLALSSDAPHGPLDPWAVIAGATTRLTPDGEPLNPAECLTESEALAAYLASPDDPGGAPRTVAVDAPADLVLRQDGATRATLVAGHLVHP</sequence>
<dbReference type="SUPFAM" id="SSF51556">
    <property type="entry name" value="Metallo-dependent hydrolases"/>
    <property type="match status" value="1"/>
</dbReference>
<dbReference type="Pfam" id="PF07969">
    <property type="entry name" value="Amidohydro_3"/>
    <property type="match status" value="1"/>
</dbReference>
<dbReference type="Gene3D" id="3.10.310.70">
    <property type="match status" value="1"/>
</dbReference>
<evidence type="ECO:0000313" key="2">
    <source>
        <dbReference type="EMBL" id="GAA0617689.1"/>
    </source>
</evidence>
<dbReference type="SUPFAM" id="SSF51338">
    <property type="entry name" value="Composite domain of metallo-dependent hydrolases"/>
    <property type="match status" value="1"/>
</dbReference>